<dbReference type="InterPro" id="IPR049730">
    <property type="entry name" value="SNF2/RAD54-like_C"/>
</dbReference>
<dbReference type="SMART" id="SM00490">
    <property type="entry name" value="HELICc"/>
    <property type="match status" value="1"/>
</dbReference>
<evidence type="ECO:0000259" key="6">
    <source>
        <dbReference type="PROSITE" id="PS51194"/>
    </source>
</evidence>
<dbReference type="InterPro" id="IPR000330">
    <property type="entry name" value="SNF2_N"/>
</dbReference>
<evidence type="ECO:0000256" key="1">
    <source>
        <dbReference type="ARBA" id="ARBA00022741"/>
    </source>
</evidence>
<reference evidence="7 8" key="1">
    <citation type="submission" date="2014-03" db="EMBL/GenBank/DDBJ databases">
        <title>Genomics of Bifidobacteria.</title>
        <authorList>
            <person name="Ventura M."/>
            <person name="Milani C."/>
            <person name="Lugli G.A."/>
        </authorList>
    </citation>
    <scope>NUCLEOTIDE SEQUENCE [LARGE SCALE GENOMIC DNA]</scope>
    <source>
        <strain evidence="7 8">LMG 14934</strain>
    </source>
</reference>
<dbReference type="EMBL" id="JGZM01000004">
    <property type="protein sequence ID" value="KFI87799.1"/>
    <property type="molecule type" value="Genomic_DNA"/>
</dbReference>
<dbReference type="PANTHER" id="PTHR45766">
    <property type="entry name" value="DNA ANNEALING HELICASE AND ENDONUCLEASE ZRANB3 FAMILY MEMBER"/>
    <property type="match status" value="1"/>
</dbReference>
<evidence type="ECO:0000313" key="7">
    <source>
        <dbReference type="EMBL" id="KFI87799.1"/>
    </source>
</evidence>
<gene>
    <name evidence="7" type="ORF">BSAE_0980</name>
</gene>
<protein>
    <submittedName>
        <fullName evidence="7">SNF2-related helicase</fullName>
    </submittedName>
</protein>
<dbReference type="Pfam" id="PF00271">
    <property type="entry name" value="Helicase_C"/>
    <property type="match status" value="1"/>
</dbReference>
<dbReference type="GO" id="GO:0016787">
    <property type="term" value="F:hydrolase activity"/>
    <property type="evidence" value="ECO:0007669"/>
    <property type="project" value="UniProtKB-KW"/>
</dbReference>
<dbReference type="GO" id="GO:0005524">
    <property type="term" value="F:ATP binding"/>
    <property type="evidence" value="ECO:0007669"/>
    <property type="project" value="UniProtKB-KW"/>
</dbReference>
<keyword evidence="3 7" id="KW-0347">Helicase</keyword>
<dbReference type="InterPro" id="IPR014001">
    <property type="entry name" value="Helicase_ATP-bd"/>
</dbReference>
<keyword evidence="1" id="KW-0547">Nucleotide-binding</keyword>
<dbReference type="Gene3D" id="3.40.50.10810">
    <property type="entry name" value="Tandem AAA-ATPase domain"/>
    <property type="match status" value="1"/>
</dbReference>
<evidence type="ECO:0000256" key="3">
    <source>
        <dbReference type="ARBA" id="ARBA00022806"/>
    </source>
</evidence>
<dbReference type="CDD" id="cd18793">
    <property type="entry name" value="SF2_C_SNF"/>
    <property type="match status" value="1"/>
</dbReference>
<dbReference type="AlphaFoldDB" id="A0A087CWZ9"/>
<dbReference type="Pfam" id="PF00176">
    <property type="entry name" value="SNF2-rel_dom"/>
    <property type="match status" value="1"/>
</dbReference>
<comment type="caution">
    <text evidence="7">The sequence shown here is derived from an EMBL/GenBank/DDBJ whole genome shotgun (WGS) entry which is preliminary data.</text>
</comment>
<keyword evidence="4" id="KW-0067">ATP-binding</keyword>
<keyword evidence="2" id="KW-0378">Hydrolase</keyword>
<dbReference type="PROSITE" id="PS51192">
    <property type="entry name" value="HELICASE_ATP_BIND_1"/>
    <property type="match status" value="1"/>
</dbReference>
<evidence type="ECO:0000256" key="2">
    <source>
        <dbReference type="ARBA" id="ARBA00022801"/>
    </source>
</evidence>
<dbReference type="InterPro" id="IPR027417">
    <property type="entry name" value="P-loop_NTPase"/>
</dbReference>
<dbReference type="SUPFAM" id="SSF52540">
    <property type="entry name" value="P-loop containing nucleoside triphosphate hydrolases"/>
    <property type="match status" value="2"/>
</dbReference>
<dbReference type="InterPro" id="IPR001650">
    <property type="entry name" value="Helicase_C-like"/>
</dbReference>
<accession>A0A087CWZ9</accession>
<evidence type="ECO:0000313" key="8">
    <source>
        <dbReference type="Proteomes" id="UP000029040"/>
    </source>
</evidence>
<evidence type="ECO:0000256" key="4">
    <source>
        <dbReference type="ARBA" id="ARBA00022840"/>
    </source>
</evidence>
<dbReference type="Proteomes" id="UP000029040">
    <property type="component" value="Unassembled WGS sequence"/>
</dbReference>
<evidence type="ECO:0000259" key="5">
    <source>
        <dbReference type="PROSITE" id="PS51192"/>
    </source>
</evidence>
<dbReference type="InterPro" id="IPR057342">
    <property type="entry name" value="DEXDc_RapA"/>
</dbReference>
<dbReference type="InterPro" id="IPR038718">
    <property type="entry name" value="SNF2-like_sf"/>
</dbReference>
<organism evidence="7 8">
    <name type="scientific">Bifidobacterium pullorum subsp. saeculare DSM 6531 = LMG 14934</name>
    <dbReference type="NCBI Taxonomy" id="1437611"/>
    <lineage>
        <taxon>Bacteria</taxon>
        <taxon>Bacillati</taxon>
        <taxon>Actinomycetota</taxon>
        <taxon>Actinomycetes</taxon>
        <taxon>Bifidobacteriales</taxon>
        <taxon>Bifidobacteriaceae</taxon>
        <taxon>Bifidobacterium</taxon>
    </lineage>
</organism>
<dbReference type="SMART" id="SM00487">
    <property type="entry name" value="DEXDc"/>
    <property type="match status" value="1"/>
</dbReference>
<sequence>MDSLPYQLVPAEQALNQPRQRILIADAVGLGKTLEAGILMSELIKRRKGRRILVVTAKSMMLQFQKEMWERFTIPLISLDSSRIQRIREEIPANANPFSYYDKVIVSIDTLKRDIQYGAALDASYWDIIVIDEAQNVADRAINGRHAQRTKLAKRLASHSDTLIMLSATPHDGRARSFASLMNMLDPTTLPDPEHYDKEAVKHLYVRRFKKDVLSDVSGSFPERRVTQECCQASPAEEEAFDCLTGLHLAMDTHRHTNAALFTTLLEKSLFSSPAACIATINERIKRLSNKHDSVADGDIEQLETLRTSLDRIGPDQFSRYRQLLHLLNSDSYGWLHGSDADDRIVIFTERIETKRWLVEHLGKDLKLPKKAVASMDGSMTDLEQQRIVEDFGTKSSPIRILVASDVASEGLNLHYLCHRLIHFDTPWSLMVFQQRNGRIDRYGQRQRPDIRFMTIKSCNEKINGDARILEILREKENQAHNDIGDPSLLMGKFNIEDEEAVVSRAIESHISAEDFANSLSDVTEDIDRNDDDFDVMAYFGLTQDDDAKPVADSAGDGDVAIPSSPYFDDSRITGDSPSLMSDFDYVYEGLSCEQFQQSAGLKARSVLHDGHGIKVQFNSDSSLRAWLRRHVPDTQILRDDVAEWNDDAQYCLNQSHTLTAQINDEQWSRTQYLWELNPITEWIGLKASSLLYERGQAPIIGANNVANGGCMQPGETIVLISGMIANEQASPVIDEWFGMDYLGGVYRGVLPLSEVWKRTGYRGRKAPGTGVRRYVNRNEDTPDDIRIRQTEDLLPEAVNRAGAYLDERRNEYTNQANKQIDIQLDHIQQWADARKAVLSQYRTGKQDITQVDRIYDEYAGWVKRSLSASGQPVIRIAAAFVNTEQQQETGE</sequence>
<dbReference type="PANTHER" id="PTHR45766:SF6">
    <property type="entry name" value="SWI_SNF-RELATED MATRIX-ASSOCIATED ACTIN-DEPENDENT REGULATOR OF CHROMATIN SUBFAMILY A-LIKE PROTEIN 1"/>
    <property type="match status" value="1"/>
</dbReference>
<dbReference type="CDD" id="cd18011">
    <property type="entry name" value="DEXDc_RapA"/>
    <property type="match status" value="1"/>
</dbReference>
<feature type="domain" description="Helicase C-terminal" evidence="6">
    <location>
        <begin position="320"/>
        <end position="488"/>
    </location>
</feature>
<dbReference type="PROSITE" id="PS51194">
    <property type="entry name" value="HELICASE_CTER"/>
    <property type="match status" value="1"/>
</dbReference>
<dbReference type="GO" id="GO:0004386">
    <property type="term" value="F:helicase activity"/>
    <property type="evidence" value="ECO:0007669"/>
    <property type="project" value="UniProtKB-KW"/>
</dbReference>
<name>A0A087CWZ9_9BIFI</name>
<dbReference type="Gene3D" id="3.40.50.300">
    <property type="entry name" value="P-loop containing nucleotide triphosphate hydrolases"/>
    <property type="match status" value="1"/>
</dbReference>
<proteinExistence type="predicted"/>
<feature type="domain" description="Helicase ATP-binding" evidence="5">
    <location>
        <begin position="13"/>
        <end position="188"/>
    </location>
</feature>